<keyword evidence="1" id="KW-0479">Metal-binding</keyword>
<evidence type="ECO:0000256" key="1">
    <source>
        <dbReference type="PROSITE-ProRule" id="PRU00325"/>
    </source>
</evidence>
<proteinExistence type="predicted"/>
<dbReference type="PANTHER" id="PTHR35385:SF2">
    <property type="entry name" value="PROTEIN B, PUTATIVE-RELATED"/>
    <property type="match status" value="1"/>
</dbReference>
<dbReference type="InterPro" id="IPR007527">
    <property type="entry name" value="Znf_SWIM"/>
</dbReference>
<feature type="domain" description="SWIM-type" evidence="2">
    <location>
        <begin position="108"/>
        <end position="142"/>
    </location>
</feature>
<evidence type="ECO:0000313" key="3">
    <source>
        <dbReference type="EMBL" id="CAI6377827.1"/>
    </source>
</evidence>
<dbReference type="GO" id="GO:0008270">
    <property type="term" value="F:zinc ion binding"/>
    <property type="evidence" value="ECO:0007669"/>
    <property type="project" value="UniProtKB-KW"/>
</dbReference>
<gene>
    <name evidence="3" type="ORF">MEUPH1_LOCUS31027</name>
</gene>
<dbReference type="EMBL" id="CARXXK010001875">
    <property type="protein sequence ID" value="CAI6377827.1"/>
    <property type="molecule type" value="Genomic_DNA"/>
</dbReference>
<reference evidence="3 4" key="1">
    <citation type="submission" date="2023-01" db="EMBL/GenBank/DDBJ databases">
        <authorList>
            <person name="Whitehead M."/>
        </authorList>
    </citation>
    <scope>NUCLEOTIDE SEQUENCE [LARGE SCALE GENOMIC DNA]</scope>
</reference>
<dbReference type="AlphaFoldDB" id="A0AAV0YD69"/>
<accession>A0AAV0YD69</accession>
<keyword evidence="4" id="KW-1185">Reference proteome</keyword>
<evidence type="ECO:0000259" key="2">
    <source>
        <dbReference type="PROSITE" id="PS50966"/>
    </source>
</evidence>
<keyword evidence="1" id="KW-0862">Zinc</keyword>
<sequence>MLEWCICYRNQFPTHGHNTNNIVEASIRVFKDIVLERCKAFNAAALVDFICKILEDYHKRRLIKFSSFRVTKFEIIFQNFCNKAKLLEVNKKNDTTYEINSSSGNNFYTVIKNDKLNFFCDCAFGQGGRFCKHICAVHLFGDTVNNLPNLTDNDRIEIGTLAVGNKFDHTFLHKMDMDTMDTEMETECATLNKKENNLDSLNFHSSMRKFNMEIGLENDSNINNDNALTDSEMDIELELLTKNINNIKQIAKNNNNKLVLNKIKLLNKKLGGITTVSELSEISASVLRRGKVIGIQPTSRSRRISQIKTGVKRIQAGRPSNSEMPSRKRCTKKRCLTENIKNNTANAKSH</sequence>
<name>A0AAV0YD69_9HEMI</name>
<keyword evidence="1" id="KW-0863">Zinc-finger</keyword>
<evidence type="ECO:0000313" key="4">
    <source>
        <dbReference type="Proteomes" id="UP001160148"/>
    </source>
</evidence>
<comment type="caution">
    <text evidence="3">The sequence shown here is derived from an EMBL/GenBank/DDBJ whole genome shotgun (WGS) entry which is preliminary data.</text>
</comment>
<dbReference type="PROSITE" id="PS50966">
    <property type="entry name" value="ZF_SWIM"/>
    <property type="match status" value="1"/>
</dbReference>
<protein>
    <recommendedName>
        <fullName evidence="2">SWIM-type domain-containing protein</fullName>
    </recommendedName>
</protein>
<organism evidence="3 4">
    <name type="scientific">Macrosiphum euphorbiae</name>
    <name type="common">potato aphid</name>
    <dbReference type="NCBI Taxonomy" id="13131"/>
    <lineage>
        <taxon>Eukaryota</taxon>
        <taxon>Metazoa</taxon>
        <taxon>Ecdysozoa</taxon>
        <taxon>Arthropoda</taxon>
        <taxon>Hexapoda</taxon>
        <taxon>Insecta</taxon>
        <taxon>Pterygota</taxon>
        <taxon>Neoptera</taxon>
        <taxon>Paraneoptera</taxon>
        <taxon>Hemiptera</taxon>
        <taxon>Sternorrhyncha</taxon>
        <taxon>Aphidomorpha</taxon>
        <taxon>Aphidoidea</taxon>
        <taxon>Aphididae</taxon>
        <taxon>Macrosiphini</taxon>
        <taxon>Macrosiphum</taxon>
    </lineage>
</organism>
<dbReference type="Proteomes" id="UP001160148">
    <property type="component" value="Unassembled WGS sequence"/>
</dbReference>
<dbReference type="PANTHER" id="PTHR35385">
    <property type="entry name" value="PROTEIN B, PUTATIVE-RELATED-RELATED"/>
    <property type="match status" value="1"/>
</dbReference>